<dbReference type="GO" id="GO:0016887">
    <property type="term" value="F:ATP hydrolysis activity"/>
    <property type="evidence" value="ECO:0007669"/>
    <property type="project" value="InterPro"/>
</dbReference>
<dbReference type="STRING" id="642227.HA49_23090"/>
<keyword evidence="9 11" id="KW-0472">Membrane</keyword>
<dbReference type="Pfam" id="PF00005">
    <property type="entry name" value="ABC_tran"/>
    <property type="match status" value="1"/>
</dbReference>
<feature type="transmembrane region" description="Helical" evidence="11">
    <location>
        <begin position="182"/>
        <end position="201"/>
    </location>
</feature>
<feature type="transmembrane region" description="Helical" evidence="11">
    <location>
        <begin position="261"/>
        <end position="291"/>
    </location>
</feature>
<dbReference type="Pfam" id="PF06472">
    <property type="entry name" value="ABC_membrane_2"/>
    <property type="match status" value="1"/>
</dbReference>
<dbReference type="InterPro" id="IPR003439">
    <property type="entry name" value="ABC_transporter-like_ATP-bd"/>
</dbReference>
<protein>
    <recommendedName>
        <fullName evidence="3">ABC-type xenobiotic transporter</fullName>
        <ecNumber evidence="3">7.6.2.2</ecNumber>
    </recommendedName>
</protein>
<keyword evidence="15" id="KW-1185">Reference proteome</keyword>
<sequence>MINESLLNNNERYRISITFFKRAAKLCKGYWFGKNAYRPWAMLLLCIFISVCTSYLGGYISNLIAEQTNALVGKQPIYWRLLTWISFISISLGVMFQTTDFFSSWLVQDWRKNLTKEIVADYLSDRLYYKLGMYPEIDNPDQRIQQDISAFCLAIVALPTTVFGILMGFNIQLGIIKSVSPVLSYSVVFSLFFVLIIYILINNPLIKINWNIIKSTANYRSGLVQLRDDAEVISLYRGEDSEKYRLFSLLTQSVLWSRKLIFYNFSISVVYTLVDSFYSIFPLFFIIPLYFSGLIKYGTIDQVTGSVTFVWMMANRLLSIIPSVINMVPSVNRVYEIRDIHSAVSKDDGKDQGVDRHYSGEIELNNVNVYLPDNATLLIKDLNISIKENTIITGPTGVGKSTLLRMLAGIWPYATGNIYIPNEHDIMFLPQKTYMTTANLRSQFTYPLQDNNDFDEEIVNILHRLGKEDILIKHGGFDAQSDWKKELSLGEQQIISFVRVLLRKPEFIFLDEATSALDYETEARVYSLLSEHHIYVVSVAHRETLIRYHSMNLALSTNGQWEYVPVENL</sequence>
<dbReference type="SMART" id="SM00382">
    <property type="entry name" value="AAA"/>
    <property type="match status" value="1"/>
</dbReference>
<keyword evidence="8 11" id="KW-1133">Transmembrane helix</keyword>
<dbReference type="Gene3D" id="1.20.1560.10">
    <property type="entry name" value="ABC transporter type 1, transmembrane domain"/>
    <property type="match status" value="1"/>
</dbReference>
<proteinExistence type="inferred from homology"/>
<comment type="caution">
    <text evidence="14">The sequence shown here is derived from an EMBL/GenBank/DDBJ whole genome shotgun (WGS) entry which is preliminary data.</text>
</comment>
<keyword evidence="7" id="KW-0067">ATP-binding</keyword>
<organism evidence="14 15">
    <name type="scientific">Tatumella morbirosei</name>
    <dbReference type="NCBI Taxonomy" id="642227"/>
    <lineage>
        <taxon>Bacteria</taxon>
        <taxon>Pseudomonadati</taxon>
        <taxon>Pseudomonadota</taxon>
        <taxon>Gammaproteobacteria</taxon>
        <taxon>Enterobacterales</taxon>
        <taxon>Erwiniaceae</taxon>
        <taxon>Tatumella</taxon>
    </lineage>
</organism>
<dbReference type="InterPro" id="IPR003593">
    <property type="entry name" value="AAA+_ATPase"/>
</dbReference>
<evidence type="ECO:0000256" key="8">
    <source>
        <dbReference type="ARBA" id="ARBA00022989"/>
    </source>
</evidence>
<dbReference type="PROSITE" id="PS50929">
    <property type="entry name" value="ABC_TM1F"/>
    <property type="match status" value="1"/>
</dbReference>
<dbReference type="GO" id="GO:0005524">
    <property type="term" value="F:ATP binding"/>
    <property type="evidence" value="ECO:0007669"/>
    <property type="project" value="UniProtKB-KW"/>
</dbReference>
<dbReference type="Proteomes" id="UP000029577">
    <property type="component" value="Unassembled WGS sequence"/>
</dbReference>
<dbReference type="Gene3D" id="3.40.50.300">
    <property type="entry name" value="P-loop containing nucleotide triphosphate hydrolases"/>
    <property type="match status" value="1"/>
</dbReference>
<dbReference type="PROSITE" id="PS50893">
    <property type="entry name" value="ABC_TRANSPORTER_2"/>
    <property type="match status" value="1"/>
</dbReference>
<evidence type="ECO:0000256" key="2">
    <source>
        <dbReference type="ARBA" id="ARBA00006526"/>
    </source>
</evidence>
<comment type="subcellular location">
    <subcellularLocation>
        <location evidence="1">Cell membrane</location>
        <topology evidence="1">Multi-pass membrane protein</topology>
    </subcellularLocation>
</comment>
<evidence type="ECO:0000256" key="11">
    <source>
        <dbReference type="SAM" id="Phobius"/>
    </source>
</evidence>
<dbReference type="AlphaFoldDB" id="A0A0F5BUR3"/>
<dbReference type="SUPFAM" id="SSF52540">
    <property type="entry name" value="P-loop containing nucleoside triphosphate hydrolases"/>
    <property type="match status" value="1"/>
</dbReference>
<dbReference type="SUPFAM" id="SSF90123">
    <property type="entry name" value="ABC transporter transmembrane region"/>
    <property type="match status" value="1"/>
</dbReference>
<reference evidence="14" key="1">
    <citation type="submission" date="2014-12" db="EMBL/GenBank/DDBJ databases">
        <title>The draft genome of the Tatumella morbirosei type strain, LMG23360T isolated from pineapple rot.</title>
        <authorList>
            <person name="Smits T.H."/>
            <person name="Palmer M."/>
            <person name="Venter S.N."/>
            <person name="Duffy B."/>
            <person name="Steenkamp E.T."/>
            <person name="Chan W.Y."/>
            <person name="Coutinho T.A."/>
            <person name="Coetzee M.P."/>
            <person name="De Maayer P."/>
        </authorList>
    </citation>
    <scope>NUCLEOTIDE SEQUENCE [LARGE SCALE GENOMIC DNA]</scope>
    <source>
        <strain evidence="14">LMG 23360</strain>
    </source>
</reference>
<dbReference type="InterPro" id="IPR036640">
    <property type="entry name" value="ABC1_TM_sf"/>
</dbReference>
<evidence type="ECO:0000256" key="3">
    <source>
        <dbReference type="ARBA" id="ARBA00012191"/>
    </source>
</evidence>
<evidence type="ECO:0000256" key="6">
    <source>
        <dbReference type="ARBA" id="ARBA00022741"/>
    </source>
</evidence>
<dbReference type="OrthoDB" id="9810134at2"/>
<dbReference type="eggNOG" id="COG4178">
    <property type="taxonomic scope" value="Bacteria"/>
</dbReference>
<evidence type="ECO:0000259" key="13">
    <source>
        <dbReference type="PROSITE" id="PS50929"/>
    </source>
</evidence>
<name>A0A0F5BUR3_9GAMM</name>
<evidence type="ECO:0000256" key="10">
    <source>
        <dbReference type="ARBA" id="ARBA00034018"/>
    </source>
</evidence>
<dbReference type="EMBL" id="JPKR02000005">
    <property type="protein sequence ID" value="KKA63520.1"/>
    <property type="molecule type" value="Genomic_DNA"/>
</dbReference>
<evidence type="ECO:0000313" key="14">
    <source>
        <dbReference type="EMBL" id="KKA63520.1"/>
    </source>
</evidence>
<feature type="domain" description="ABC transmembrane type-1" evidence="13">
    <location>
        <begin position="41"/>
        <end position="326"/>
    </location>
</feature>
<keyword evidence="6" id="KW-0547">Nucleotide-binding</keyword>
<comment type="catalytic activity">
    <reaction evidence="10">
        <text>ATP + H2O + xenobioticSide 1 = ADP + phosphate + xenobioticSide 2.</text>
        <dbReference type="EC" id="7.6.2.2"/>
    </reaction>
</comment>
<feature type="transmembrane region" description="Helical" evidence="11">
    <location>
        <begin position="77"/>
        <end position="96"/>
    </location>
</feature>
<accession>A0A0F5BUR3</accession>
<dbReference type="InterPro" id="IPR050835">
    <property type="entry name" value="ABC_transporter_sub-D"/>
</dbReference>
<evidence type="ECO:0000256" key="9">
    <source>
        <dbReference type="ARBA" id="ARBA00023136"/>
    </source>
</evidence>
<evidence type="ECO:0000256" key="5">
    <source>
        <dbReference type="ARBA" id="ARBA00022692"/>
    </source>
</evidence>
<feature type="transmembrane region" description="Helical" evidence="11">
    <location>
        <begin position="148"/>
        <end position="170"/>
    </location>
</feature>
<keyword evidence="4" id="KW-0813">Transport</keyword>
<dbReference type="CDD" id="cd03223">
    <property type="entry name" value="ABCD_peroxisomal_ALDP"/>
    <property type="match status" value="1"/>
</dbReference>
<dbReference type="PANTHER" id="PTHR11384:SF59">
    <property type="entry name" value="LYSOSOMAL COBALAMIN TRANSPORTER ABCD4"/>
    <property type="match status" value="1"/>
</dbReference>
<dbReference type="GO" id="GO:0008559">
    <property type="term" value="F:ABC-type xenobiotic transporter activity"/>
    <property type="evidence" value="ECO:0007669"/>
    <property type="project" value="UniProtKB-EC"/>
</dbReference>
<evidence type="ECO:0000256" key="4">
    <source>
        <dbReference type="ARBA" id="ARBA00022448"/>
    </source>
</evidence>
<evidence type="ECO:0000256" key="1">
    <source>
        <dbReference type="ARBA" id="ARBA00004651"/>
    </source>
</evidence>
<dbReference type="EC" id="7.6.2.2" evidence="3"/>
<feature type="domain" description="ABC transporter" evidence="12">
    <location>
        <begin position="362"/>
        <end position="566"/>
    </location>
</feature>
<evidence type="ECO:0000259" key="12">
    <source>
        <dbReference type="PROSITE" id="PS50893"/>
    </source>
</evidence>
<evidence type="ECO:0000313" key="15">
    <source>
        <dbReference type="Proteomes" id="UP000029577"/>
    </source>
</evidence>
<dbReference type="InterPro" id="IPR027417">
    <property type="entry name" value="P-loop_NTPase"/>
</dbReference>
<comment type="similarity">
    <text evidence="2">Belongs to the ABC transporter superfamily. Drug exporter-2 (TC 3.A.1.117) family.</text>
</comment>
<feature type="transmembrane region" description="Helical" evidence="11">
    <location>
        <begin position="40"/>
        <end position="65"/>
    </location>
</feature>
<evidence type="ECO:0000256" key="7">
    <source>
        <dbReference type="ARBA" id="ARBA00022840"/>
    </source>
</evidence>
<dbReference type="RefSeq" id="WP_046791906.1">
    <property type="nucleotide sequence ID" value="NZ_JPKR02000005.1"/>
</dbReference>
<dbReference type="InterPro" id="IPR011527">
    <property type="entry name" value="ABC1_TM_dom"/>
</dbReference>
<dbReference type="PANTHER" id="PTHR11384">
    <property type="entry name" value="ATP-BINDING CASSETTE, SUB-FAMILY D MEMBER"/>
    <property type="match status" value="1"/>
</dbReference>
<gene>
    <name evidence="14" type="ORF">HA49_23090</name>
</gene>
<keyword evidence="5 11" id="KW-0812">Transmembrane</keyword>
<dbReference type="GO" id="GO:0005886">
    <property type="term" value="C:plasma membrane"/>
    <property type="evidence" value="ECO:0007669"/>
    <property type="project" value="UniProtKB-SubCell"/>
</dbReference>